<proteinExistence type="predicted"/>
<dbReference type="AlphaFoldDB" id="A0A0S8FYM1"/>
<feature type="domain" description="Spermatogenesis-associated protein 20-like TRX" evidence="1">
    <location>
        <begin position="7"/>
        <end position="168"/>
    </location>
</feature>
<dbReference type="InterPro" id="IPR036249">
    <property type="entry name" value="Thioredoxin-like_sf"/>
</dbReference>
<dbReference type="SUPFAM" id="SSF52833">
    <property type="entry name" value="Thioredoxin-like"/>
    <property type="match status" value="1"/>
</dbReference>
<dbReference type="InterPro" id="IPR012341">
    <property type="entry name" value="6hp_glycosidase-like_sf"/>
</dbReference>
<reference evidence="2 3" key="1">
    <citation type="journal article" date="2015" name="Microbiome">
        <title>Genomic resolution of linkages in carbon, nitrogen, and sulfur cycling among widespread estuary sediment bacteria.</title>
        <authorList>
            <person name="Baker B.J."/>
            <person name="Lazar C.S."/>
            <person name="Teske A.P."/>
            <person name="Dick G.J."/>
        </authorList>
    </citation>
    <scope>NUCLEOTIDE SEQUENCE [LARGE SCALE GENOMIC DNA]</scope>
    <source>
        <strain evidence="2">SM23_42</strain>
    </source>
</reference>
<protein>
    <submittedName>
        <fullName evidence="2">Thioredoxin</fullName>
    </submittedName>
</protein>
<dbReference type="PIRSF" id="PIRSF006402">
    <property type="entry name" value="UCP006402_thioredoxin"/>
    <property type="match status" value="1"/>
</dbReference>
<dbReference type="SUPFAM" id="SSF48208">
    <property type="entry name" value="Six-hairpin glycosidases"/>
    <property type="match status" value="1"/>
</dbReference>
<dbReference type="STRING" id="1703779.AMJ83_01020"/>
<dbReference type="PANTHER" id="PTHR42899">
    <property type="entry name" value="SPERMATOGENESIS-ASSOCIATED PROTEIN 20"/>
    <property type="match status" value="1"/>
</dbReference>
<dbReference type="InterPro" id="IPR024705">
    <property type="entry name" value="Ssp411"/>
</dbReference>
<dbReference type="CDD" id="cd02955">
    <property type="entry name" value="SSP411"/>
    <property type="match status" value="1"/>
</dbReference>
<accession>A0A0S8FYM1</accession>
<sequence>MDKEVAPNRLIQEKSPYLLQHAHNPVDWYPWSREAFQKAKKENKLIFLSIGYSTCHWCHVMEKESFEDSDVARLLNQTFVSIKVDREERPDIDSYYMSVCQMLTGAGGWPLTIVMSPDKKPFFAATYLPKQGRFGRPGLLELIPHINSAWRNRKEEIIDSAHEIAEKINRTAQIKSGTELNKEILRTACSQLIGTYDETAGGFGSAPKFPTPHNLSFLLRYYSSTSNEKTLSMVEHTLRSMRMGGIYDHIGFGFHRYSTDTMWRVPHFEKMLYDQALLLMAYTEAFQVTKKPAYRATVEQIITYVLRDMTSEQGGFYSAEDADSEGEEGKYYVWTDKELGEVLDPVEAKIVRKAFNTRQEGNFKHETTGQRTGNNILYMTKSLEELSSELSMPVGELKAHLTKARKKLFERREKRIRPLRDEKILCDWNGMMIAALSKAGRILGNAEYIQAAKGAADFLLTKMRTPTGGLYHRFIDAEPAITGFLDDYAFLVWGLIDLYEATFETKYLATALDMNERATQTFWDDNEGAFYSTSGNSELPLRKKEIYDGAIPSGNGVAMLNLLRLAGLTGRYDLENMAFKIPSYFADQIRMSPLSHVQTLIAFGVALWPSLEIVVSGDPDDPVTTEMLGVIRRSNLPDVNVVLRPLIDPSAITNLAPFTKNLLPISGKTTAYICERNECKVPTNSVEVLMQKLDAFEKTRDE</sequence>
<comment type="caution">
    <text evidence="2">The sequence shown here is derived from an EMBL/GenBank/DDBJ whole genome shotgun (WGS) entry which is preliminary data.</text>
</comment>
<dbReference type="PANTHER" id="PTHR42899:SF1">
    <property type="entry name" value="SPERMATOGENESIS-ASSOCIATED PROTEIN 20"/>
    <property type="match status" value="1"/>
</dbReference>
<dbReference type="PATRIC" id="fig|1703779.3.peg.283"/>
<dbReference type="Gene3D" id="1.50.10.10">
    <property type="match status" value="2"/>
</dbReference>
<name>A0A0S8FYM1_UNCW3</name>
<gene>
    <name evidence="2" type="ORF">AMJ83_01020</name>
</gene>
<evidence type="ECO:0000259" key="1">
    <source>
        <dbReference type="Pfam" id="PF03190"/>
    </source>
</evidence>
<dbReference type="InterPro" id="IPR004879">
    <property type="entry name" value="Ssp411-like_TRX"/>
</dbReference>
<dbReference type="EMBL" id="LJUJ01000001">
    <property type="protein sequence ID" value="KPK64796.1"/>
    <property type="molecule type" value="Genomic_DNA"/>
</dbReference>
<dbReference type="Proteomes" id="UP000051373">
    <property type="component" value="Unassembled WGS sequence"/>
</dbReference>
<organism evidence="2 3">
    <name type="scientific">candidate division WOR_3 bacterium SM23_42</name>
    <dbReference type="NCBI Taxonomy" id="1703779"/>
    <lineage>
        <taxon>Bacteria</taxon>
        <taxon>Bacteria division WOR-3</taxon>
    </lineage>
</organism>
<dbReference type="Pfam" id="PF03190">
    <property type="entry name" value="Thioredox_DsbH"/>
    <property type="match status" value="1"/>
</dbReference>
<evidence type="ECO:0000313" key="3">
    <source>
        <dbReference type="Proteomes" id="UP000051373"/>
    </source>
</evidence>
<dbReference type="InterPro" id="IPR008928">
    <property type="entry name" value="6-hairpin_glycosidase_sf"/>
</dbReference>
<dbReference type="GO" id="GO:0005975">
    <property type="term" value="P:carbohydrate metabolic process"/>
    <property type="evidence" value="ECO:0007669"/>
    <property type="project" value="InterPro"/>
</dbReference>
<evidence type="ECO:0000313" key="2">
    <source>
        <dbReference type="EMBL" id="KPK64796.1"/>
    </source>
</evidence>
<dbReference type="Gene3D" id="3.40.30.10">
    <property type="entry name" value="Glutaredoxin"/>
    <property type="match status" value="1"/>
</dbReference>